<evidence type="ECO:0000259" key="1">
    <source>
        <dbReference type="PROSITE" id="PS51094"/>
    </source>
</evidence>
<gene>
    <name evidence="2" type="ORF">FHS09_002486</name>
</gene>
<keyword evidence="3" id="KW-1185">Reference proteome</keyword>
<dbReference type="InterPro" id="IPR051541">
    <property type="entry name" value="PTS_SugarTrans_NitroReg"/>
</dbReference>
<dbReference type="AlphaFoldDB" id="A0A7W4Z9B3"/>
<evidence type="ECO:0000313" key="2">
    <source>
        <dbReference type="EMBL" id="MBB3061648.1"/>
    </source>
</evidence>
<sequence>MSLTDLLAVDCIIVDQPACSKDEILTKLVGLLDRAGKLADAAAFLDAVREREETGSTGLEQGVAVPHARSDAVREPALAFAIVPEGIDFRALDGL</sequence>
<dbReference type="Gene3D" id="3.40.930.10">
    <property type="entry name" value="Mannitol-specific EII, Chain A"/>
    <property type="match status" value="1"/>
</dbReference>
<evidence type="ECO:0000313" key="3">
    <source>
        <dbReference type="Proteomes" id="UP000535937"/>
    </source>
</evidence>
<accession>A0A7W4Z9B3</accession>
<dbReference type="Pfam" id="PF00359">
    <property type="entry name" value="PTS_EIIA_2"/>
    <property type="match status" value="1"/>
</dbReference>
<reference evidence="2 3" key="1">
    <citation type="submission" date="2020-08" db="EMBL/GenBank/DDBJ databases">
        <title>Genomic Encyclopedia of Type Strains, Phase III (KMG-III): the genomes of soil and plant-associated and newly described type strains.</title>
        <authorList>
            <person name="Whitman W."/>
        </authorList>
    </citation>
    <scope>NUCLEOTIDE SEQUENCE [LARGE SCALE GENOMIC DNA]</scope>
    <source>
        <strain evidence="2 3">CECT 8799</strain>
    </source>
</reference>
<dbReference type="InterPro" id="IPR016152">
    <property type="entry name" value="PTrfase/Anion_transptr"/>
</dbReference>
<dbReference type="InterPro" id="IPR002178">
    <property type="entry name" value="PTS_EIIA_type-2_dom"/>
</dbReference>
<name>A0A7W4Z9B3_9GAMM</name>
<dbReference type="SUPFAM" id="SSF55804">
    <property type="entry name" value="Phoshotransferase/anion transport protein"/>
    <property type="match status" value="1"/>
</dbReference>
<organism evidence="2 3">
    <name type="scientific">Microbulbifer rhizosphaerae</name>
    <dbReference type="NCBI Taxonomy" id="1562603"/>
    <lineage>
        <taxon>Bacteria</taxon>
        <taxon>Pseudomonadati</taxon>
        <taxon>Pseudomonadota</taxon>
        <taxon>Gammaproteobacteria</taxon>
        <taxon>Cellvibrionales</taxon>
        <taxon>Microbulbiferaceae</taxon>
        <taxon>Microbulbifer</taxon>
    </lineage>
</organism>
<comment type="caution">
    <text evidence="2">The sequence shown here is derived from an EMBL/GenBank/DDBJ whole genome shotgun (WGS) entry which is preliminary data.</text>
</comment>
<protein>
    <submittedName>
        <fullName evidence="2">Mannitol/fructose-specific phosphotransferase system IIA component (Ntr-type)</fullName>
    </submittedName>
</protein>
<proteinExistence type="predicted"/>
<dbReference type="RefSeq" id="WP_183460256.1">
    <property type="nucleotide sequence ID" value="NZ_JACHWZ010000010.1"/>
</dbReference>
<dbReference type="GO" id="GO:0016740">
    <property type="term" value="F:transferase activity"/>
    <property type="evidence" value="ECO:0007669"/>
    <property type="project" value="UniProtKB-KW"/>
</dbReference>
<feature type="domain" description="PTS EIIA type-2" evidence="1">
    <location>
        <begin position="5"/>
        <end position="95"/>
    </location>
</feature>
<dbReference type="Proteomes" id="UP000535937">
    <property type="component" value="Unassembled WGS sequence"/>
</dbReference>
<keyword evidence="2" id="KW-0808">Transferase</keyword>
<dbReference type="EMBL" id="JACHWZ010000010">
    <property type="protein sequence ID" value="MBB3061648.1"/>
    <property type="molecule type" value="Genomic_DNA"/>
</dbReference>
<dbReference type="PANTHER" id="PTHR47738">
    <property type="entry name" value="PTS SYSTEM FRUCTOSE-LIKE EIIA COMPONENT-RELATED"/>
    <property type="match status" value="1"/>
</dbReference>
<dbReference type="PROSITE" id="PS51094">
    <property type="entry name" value="PTS_EIIA_TYPE_2"/>
    <property type="match status" value="1"/>
</dbReference>